<evidence type="ECO:0000313" key="2">
    <source>
        <dbReference type="EMBL" id="SHE97790.1"/>
    </source>
</evidence>
<protein>
    <submittedName>
        <fullName evidence="2">Uncharacterized protein</fullName>
    </submittedName>
</protein>
<dbReference type="AlphaFoldDB" id="A0A0X1U8V4"/>
<gene>
    <name evidence="1" type="ORF">CPRO_17710</name>
    <name evidence="2" type="ORF">SAMN02745151_02398</name>
</gene>
<proteinExistence type="predicted"/>
<reference evidence="4" key="3">
    <citation type="submission" date="2016-11" db="EMBL/GenBank/DDBJ databases">
        <authorList>
            <person name="Jaros S."/>
            <person name="Januszkiewicz K."/>
            <person name="Wedrychowicz H."/>
        </authorList>
    </citation>
    <scope>NUCLEOTIDE SEQUENCE [LARGE SCALE GENOMIC DNA]</scope>
    <source>
        <strain evidence="4">DSM 1682</strain>
    </source>
</reference>
<dbReference type="EMBL" id="CP014223">
    <property type="protein sequence ID" value="AMJ41359.1"/>
    <property type="molecule type" value="Genomic_DNA"/>
</dbReference>
<name>A0A0X1U8V4_ANAPI</name>
<dbReference type="Proteomes" id="UP000184204">
    <property type="component" value="Unassembled WGS sequence"/>
</dbReference>
<evidence type="ECO:0000313" key="1">
    <source>
        <dbReference type="EMBL" id="AMJ41359.1"/>
    </source>
</evidence>
<reference evidence="2" key="4">
    <citation type="submission" date="2016-11" db="EMBL/GenBank/DDBJ databases">
        <authorList>
            <person name="Varghese N."/>
            <person name="Submissions S."/>
        </authorList>
    </citation>
    <scope>NUCLEOTIDE SEQUENCE</scope>
    <source>
        <strain evidence="2">DSM 1682</strain>
    </source>
</reference>
<organism evidence="2 4">
    <name type="scientific">Anaerotignum propionicum DSM 1682</name>
    <dbReference type="NCBI Taxonomy" id="991789"/>
    <lineage>
        <taxon>Bacteria</taxon>
        <taxon>Bacillati</taxon>
        <taxon>Bacillota</taxon>
        <taxon>Clostridia</taxon>
        <taxon>Lachnospirales</taxon>
        <taxon>Anaerotignaceae</taxon>
        <taxon>Anaerotignum</taxon>
    </lineage>
</organism>
<keyword evidence="3" id="KW-1185">Reference proteome</keyword>
<sequence>MENYLLQMDKDKSEFIKKNNSDEKVYLSKELYFYQPIIFDLDKIKFSHGFYAVKIKKTTIILHDQINNIKVHFSDKDVNFIIKKIKVNQKIFYDYLEKNILNLIANKDLNEIIFTLGKTQFKILGISFSEEFNSVQCENPADIDLNGNDLIGLLNLIAEKERTDRNKEKLKNTFAYYIRS</sequence>
<evidence type="ECO:0000313" key="4">
    <source>
        <dbReference type="Proteomes" id="UP000184204"/>
    </source>
</evidence>
<reference evidence="1 3" key="1">
    <citation type="journal article" date="2016" name="Genome Announc.">
        <title>Complete Genome Sequence of the Amino Acid-Fermenting Clostridium propionicum X2 (DSM 1682).</title>
        <authorList>
            <person name="Poehlein A."/>
            <person name="Schlien K."/>
            <person name="Chowdhury N.P."/>
            <person name="Gottschalk G."/>
            <person name="Buckel W."/>
            <person name="Daniel R."/>
        </authorList>
    </citation>
    <scope>NUCLEOTIDE SEQUENCE [LARGE SCALE GENOMIC DNA]</scope>
    <source>
        <strain evidence="1 3">X2</strain>
    </source>
</reference>
<accession>A0A0X1U8V4</accession>
<reference evidence="3" key="2">
    <citation type="submission" date="2016-01" db="EMBL/GenBank/DDBJ databases">
        <authorList>
            <person name="Poehlein A."/>
            <person name="Schlien K."/>
            <person name="Gottschalk G."/>
            <person name="Buckel W."/>
            <person name="Daniel R."/>
        </authorList>
    </citation>
    <scope>NUCLEOTIDE SEQUENCE [LARGE SCALE GENOMIC DNA]</scope>
    <source>
        <strain evidence="3">X2</strain>
    </source>
</reference>
<dbReference type="KEGG" id="cpro:CPRO_17710"/>
<dbReference type="EMBL" id="FQUA01000012">
    <property type="protein sequence ID" value="SHE97790.1"/>
    <property type="molecule type" value="Genomic_DNA"/>
</dbReference>
<evidence type="ECO:0000313" key="3">
    <source>
        <dbReference type="Proteomes" id="UP000068026"/>
    </source>
</evidence>
<dbReference type="Proteomes" id="UP000068026">
    <property type="component" value="Chromosome"/>
</dbReference>